<keyword evidence="4" id="KW-0479">Metal-binding</keyword>
<evidence type="ECO:0000256" key="1">
    <source>
        <dbReference type="ARBA" id="ARBA00001946"/>
    </source>
</evidence>
<evidence type="ECO:0000313" key="5">
    <source>
        <dbReference type="EMBL" id="QBZ64943.1"/>
    </source>
</evidence>
<proteinExistence type="inferred from homology"/>
<sequence length="407" mass="46569">MAEIHRIVPYPSPEPSEMDMSPIAKPDCNDGGNTSTTVMLPDLFVSIMSPSPRLNPLYELVRPAANEWTQKLLNLDAKAYAKHQRVNFSRLASMWMPEADEEGLRVMVDWLTWVFYFDDLFDDGELRDNPAAAQAEAEATLSLMSDSDQQVSPELHPLRYMFHSTWIRFRNVSSRKHPVGRVSLLQTPKLIRCLVSRDLPKVIDDLTSSFILVSRMPLQNRYKKCMEEYINGILQQVDVSSFDASLDADLYLHFRRKSVGLRPCHALLEYACGIQIPDHVMAHPAIQECMAVSIDLVLLQNDILSYKKEQASNVIHNLIHIYRNQGMTAQEAFDQAGNLIVRAIRRWHLAQLDLPIWGEKIDKEVQRYLQGCLDSCVGSLNWSFTTGRYFGDQGDEIRKTRVLTLKM</sequence>
<dbReference type="EC" id="4.2.3.-" evidence="4"/>
<comment type="similarity">
    <text evidence="2 4">Belongs to the terpene synthase family.</text>
</comment>
<dbReference type="Gene3D" id="1.10.600.10">
    <property type="entry name" value="Farnesyl Diphosphate Synthase"/>
    <property type="match status" value="1"/>
</dbReference>
<reference evidence="5 6" key="1">
    <citation type="journal article" date="2019" name="Mol. Biol. Evol.">
        <title>Blast fungal genomes show frequent chromosomal changes, gene gains and losses, and effector gene turnover.</title>
        <authorList>
            <person name="Gomez Luciano L.B."/>
            <person name="Jason Tsai I."/>
            <person name="Chuma I."/>
            <person name="Tosa Y."/>
            <person name="Chen Y.H."/>
            <person name="Li J.Y."/>
            <person name="Li M.Y."/>
            <person name="Jade Lu M.Y."/>
            <person name="Nakayashiki H."/>
            <person name="Li W.H."/>
        </authorList>
    </citation>
    <scope>NUCLEOTIDE SEQUENCE [LARGE SCALE GENOMIC DNA]</scope>
    <source>
        <strain evidence="5">MZ5-1-6</strain>
    </source>
</reference>
<name>A0A4P7NRB4_PYROR</name>
<dbReference type="AlphaFoldDB" id="A0A4P7NRB4"/>
<organism evidence="5 6">
    <name type="scientific">Pyricularia oryzae</name>
    <name type="common">Rice blast fungus</name>
    <name type="synonym">Magnaporthe oryzae</name>
    <dbReference type="NCBI Taxonomy" id="318829"/>
    <lineage>
        <taxon>Eukaryota</taxon>
        <taxon>Fungi</taxon>
        <taxon>Dikarya</taxon>
        <taxon>Ascomycota</taxon>
        <taxon>Pezizomycotina</taxon>
        <taxon>Sordariomycetes</taxon>
        <taxon>Sordariomycetidae</taxon>
        <taxon>Magnaporthales</taxon>
        <taxon>Pyriculariaceae</taxon>
        <taxon>Pyricularia</taxon>
    </lineage>
</organism>
<dbReference type="PANTHER" id="PTHR35201:SF4">
    <property type="entry name" value="BETA-PINACENE SYNTHASE-RELATED"/>
    <property type="match status" value="1"/>
</dbReference>
<comment type="cofactor">
    <cofactor evidence="1 4">
        <name>Mg(2+)</name>
        <dbReference type="ChEBI" id="CHEBI:18420"/>
    </cofactor>
</comment>
<dbReference type="GO" id="GO:0008299">
    <property type="term" value="P:isoprenoid biosynthetic process"/>
    <property type="evidence" value="ECO:0007669"/>
    <property type="project" value="UniProtKB-ARBA"/>
</dbReference>
<accession>A0A4P7NRB4</accession>
<dbReference type="Proteomes" id="UP000294847">
    <property type="component" value="Chromosome 6"/>
</dbReference>
<dbReference type="EMBL" id="CP034209">
    <property type="protein sequence ID" value="QBZ64943.1"/>
    <property type="molecule type" value="Genomic_DNA"/>
</dbReference>
<dbReference type="InterPro" id="IPR008949">
    <property type="entry name" value="Isoprenoid_synthase_dom_sf"/>
</dbReference>
<dbReference type="GO" id="GO:0010333">
    <property type="term" value="F:terpene synthase activity"/>
    <property type="evidence" value="ECO:0007669"/>
    <property type="project" value="InterPro"/>
</dbReference>
<gene>
    <name evidence="5" type="ORF">PoMZ_06644</name>
</gene>
<dbReference type="PANTHER" id="PTHR35201">
    <property type="entry name" value="TERPENE SYNTHASE"/>
    <property type="match status" value="1"/>
</dbReference>
<dbReference type="SFLD" id="SFLDS00005">
    <property type="entry name" value="Isoprenoid_Synthase_Type_I"/>
    <property type="match status" value="1"/>
</dbReference>
<dbReference type="SFLD" id="SFLDG01020">
    <property type="entry name" value="Terpene_Cyclase_Like_2"/>
    <property type="match status" value="1"/>
</dbReference>
<keyword evidence="3 4" id="KW-0460">Magnesium</keyword>
<evidence type="ECO:0000256" key="3">
    <source>
        <dbReference type="ARBA" id="ARBA00022842"/>
    </source>
</evidence>
<dbReference type="GO" id="GO:0046872">
    <property type="term" value="F:metal ion binding"/>
    <property type="evidence" value="ECO:0007669"/>
    <property type="project" value="UniProtKB-KW"/>
</dbReference>
<evidence type="ECO:0000256" key="2">
    <source>
        <dbReference type="ARBA" id="ARBA00006333"/>
    </source>
</evidence>
<keyword evidence="4" id="KW-0456">Lyase</keyword>
<dbReference type="SUPFAM" id="SSF48576">
    <property type="entry name" value="Terpenoid synthases"/>
    <property type="match status" value="1"/>
</dbReference>
<evidence type="ECO:0000256" key="4">
    <source>
        <dbReference type="RuleBase" id="RU366034"/>
    </source>
</evidence>
<dbReference type="InterPro" id="IPR034686">
    <property type="entry name" value="Terpene_cyclase-like_2"/>
</dbReference>
<evidence type="ECO:0000313" key="6">
    <source>
        <dbReference type="Proteomes" id="UP000294847"/>
    </source>
</evidence>
<dbReference type="Pfam" id="PF19086">
    <property type="entry name" value="Terpene_syn_C_2"/>
    <property type="match status" value="2"/>
</dbReference>
<protein>
    <recommendedName>
        <fullName evidence="4">Terpene synthase</fullName>
        <ecNumber evidence="4">4.2.3.-</ecNumber>
    </recommendedName>
</protein>